<dbReference type="OrthoDB" id="550577at2759"/>
<evidence type="ECO:0000256" key="11">
    <source>
        <dbReference type="ARBA" id="ARBA00022989"/>
    </source>
</evidence>
<evidence type="ECO:0000256" key="1">
    <source>
        <dbReference type="ARBA" id="ARBA00000548"/>
    </source>
</evidence>
<evidence type="ECO:0000259" key="19">
    <source>
        <dbReference type="PROSITE" id="PS50262"/>
    </source>
</evidence>
<proteinExistence type="inferred from homology"/>
<dbReference type="PRINTS" id="PR00110">
    <property type="entry name" value="ALPHAAMYLASE"/>
</dbReference>
<evidence type="ECO:0000313" key="21">
    <source>
        <dbReference type="Proteomes" id="UP000749559"/>
    </source>
</evidence>
<dbReference type="InterPro" id="IPR017853">
    <property type="entry name" value="GH"/>
</dbReference>
<dbReference type="GO" id="GO:0046872">
    <property type="term" value="F:metal ion binding"/>
    <property type="evidence" value="ECO:0007669"/>
    <property type="project" value="UniProtKB-KW"/>
</dbReference>
<evidence type="ECO:0000256" key="14">
    <source>
        <dbReference type="ARBA" id="ARBA00023277"/>
    </source>
</evidence>
<feature type="domain" description="G-protein coupled receptors family 1 profile" evidence="19">
    <location>
        <begin position="40"/>
        <end position="278"/>
    </location>
</feature>
<evidence type="ECO:0000256" key="3">
    <source>
        <dbReference type="ARBA" id="ARBA00001923"/>
    </source>
</evidence>
<comment type="caution">
    <text evidence="20">The sequence shown here is derived from an EMBL/GenBank/DDBJ whole genome shotgun (WGS) entry which is preliminary data.</text>
</comment>
<evidence type="ECO:0000313" key="20">
    <source>
        <dbReference type="EMBL" id="CAH1784331.1"/>
    </source>
</evidence>
<evidence type="ECO:0000256" key="6">
    <source>
        <dbReference type="ARBA" id="ARBA00012595"/>
    </source>
</evidence>
<dbReference type="AlphaFoldDB" id="A0A8S4NRU6"/>
<dbReference type="InterPro" id="IPR013780">
    <property type="entry name" value="Glyco_hydro_b"/>
</dbReference>
<dbReference type="PANTHER" id="PTHR43447">
    <property type="entry name" value="ALPHA-AMYLASE"/>
    <property type="match status" value="1"/>
</dbReference>
<keyword evidence="21" id="KW-1185">Reference proteome</keyword>
<dbReference type="SMART" id="SM00642">
    <property type="entry name" value="Aamy"/>
    <property type="match status" value="1"/>
</dbReference>
<evidence type="ECO:0000256" key="15">
    <source>
        <dbReference type="ARBA" id="ARBA00023295"/>
    </source>
</evidence>
<reference evidence="20" key="1">
    <citation type="submission" date="2022-03" db="EMBL/GenBank/DDBJ databases">
        <authorList>
            <person name="Martin C."/>
        </authorList>
    </citation>
    <scope>NUCLEOTIDE SEQUENCE</scope>
</reference>
<dbReference type="Pfam" id="PF00001">
    <property type="entry name" value="7tm_1"/>
    <property type="match status" value="1"/>
</dbReference>
<feature type="transmembrane region" description="Helical" evidence="18">
    <location>
        <begin position="140"/>
        <end position="160"/>
    </location>
</feature>
<dbReference type="CDD" id="cd11317">
    <property type="entry name" value="AmyAc_bac_euk_AmyA"/>
    <property type="match status" value="1"/>
</dbReference>
<sequence length="1181" mass="130206">MENSSHLNSSCHYEYANTGTWHFILVTTILGIINAVVIGGNVLIVSAVFTCHKLRSVTNLFIASLACADLFLGVTVLPFSVAQEVLSYWIFGSFWCSIWLAVDVWMCTASILNLCVISLDRYLAITRPFKYHDLMSQARGKIFIGLVWIISFVICLPPLVGWNEQRSSIVKIDPPTIRHNLSEFNVELHRLGLQPENVTYAFVSGTDMPSPRTISCDDGPKRCELVSEPGYIVYSASGSFYIPCCILVFFYWRIYLAATRATKALKRGTITTKSHTRKGDYSPNSEVSVTLRVHRGGSKQFAESPSLQSRGSVRSYTGSIRSQQNGSSSWGSGQNGSVKSTKRHAALTTSRSKRSRSRASYTPINASINEHEHELPEKAATEVTPSPKARHSMPCPSLPRNFSITSDTNDFESKTITKMESEKPYITIPERGKKHRKCRSQPINSYSIDGENISITSRRALCFIIGTAIAGSPFHNSNCAENREVIVHLFEWKWTDIARECEDFLGPRGYCGVQVSPPNEHVLVTTDAMRPWWERYQPVSYKLESRSGNREQFIDMVKRCNKANVRIYVDLVVNHMAGKGRSGTGSGGTSFNSDANDFPGVPFSDGNFNSKEKCGTSNGNIVNYGDAQQVRNCNLLGLGDLDQSLSDTADKIVGFMNDVIEIGVAGFRVDAAKHMWPEDLENIFNRANNLNTEYFASNARPFMALEVIDMSNEPITGKQYKHLGMVTEFRYCVKIREQIGNIGNLRSVYDPGWGMMDPEDAFVFVDNHDNQRGHGASGNVLSHKEPKPYKMGVAFTLAYTYGFPRIMSSYEFVTDKDGPPHESDYQTKSVRISANGEGCEDGWVCEHRWRVMAGMSGFRKAVSGTNVVNWWSEGNKIAFSRGNKGFFAMTDGSQMESRLFTGMPAGTYCDVISGQATNDGCSGQSVSVGGDGYAQVKITDGDNPVFAIHIEAVSGGGSVVVPPTNGPGEVTTKNTDGPVSTSGPTSQPGASDFRRTVIFIKKYTNPGQDLFIRGGLNHGQRQGCTDDAKTSACAIPISVKSIGATSHYDKYNAWRVGDEHLDWYGRETDQGTFNGIQAEGTPAAWTSDSQASSGYNPLNRFGEHYWMVEMDMDCARTENGIFEFKSYVTGGVGWENDIYQRTCTGSASMNSGSSNGANHIAMCGHLNVFEFNSGSCIIDEL</sequence>
<feature type="region of interest" description="Disordered" evidence="17">
    <location>
        <begin position="297"/>
        <end position="408"/>
    </location>
</feature>
<dbReference type="InterPro" id="IPR006046">
    <property type="entry name" value="Alpha_amylase"/>
</dbReference>
<dbReference type="InterPro" id="IPR031319">
    <property type="entry name" value="A-amylase_C"/>
</dbReference>
<dbReference type="SUPFAM" id="SSF81321">
    <property type="entry name" value="Family A G protein-coupled receptor-like"/>
    <property type="match status" value="1"/>
</dbReference>
<dbReference type="GO" id="GO:0016020">
    <property type="term" value="C:membrane"/>
    <property type="evidence" value="ECO:0007669"/>
    <property type="project" value="UniProtKB-SubCell"/>
</dbReference>
<dbReference type="Gene3D" id="1.20.1070.10">
    <property type="entry name" value="Rhodopsin 7-helix transmembrane proteins"/>
    <property type="match status" value="1"/>
</dbReference>
<name>A0A8S4NRU6_OWEFU</name>
<feature type="compositionally biased region" description="Polar residues" evidence="17">
    <location>
        <begin position="301"/>
        <end position="321"/>
    </location>
</feature>
<dbReference type="SUPFAM" id="SSF51445">
    <property type="entry name" value="(Trans)glycosidases"/>
    <property type="match status" value="1"/>
</dbReference>
<keyword evidence="11 18" id="KW-1133">Transmembrane helix</keyword>
<keyword evidence="13" id="KW-0868">Chloride</keyword>
<dbReference type="Gene3D" id="2.60.40.1180">
    <property type="entry name" value="Golgi alpha-mannosidase II"/>
    <property type="match status" value="1"/>
</dbReference>
<dbReference type="InterPro" id="IPR017452">
    <property type="entry name" value="GPCR_Rhodpsn_7TM"/>
</dbReference>
<evidence type="ECO:0000256" key="4">
    <source>
        <dbReference type="ARBA" id="ARBA00004370"/>
    </source>
</evidence>
<comment type="cofactor">
    <cofactor evidence="3">
        <name>chloride</name>
        <dbReference type="ChEBI" id="CHEBI:17996"/>
    </cofactor>
</comment>
<comment type="cofactor">
    <cofactor evidence="2">
        <name>Ca(2+)</name>
        <dbReference type="ChEBI" id="CHEBI:29108"/>
    </cofactor>
</comment>
<keyword evidence="10" id="KW-0106">Calcium</keyword>
<keyword evidence="9" id="KW-0378">Hydrolase</keyword>
<keyword evidence="8" id="KW-0479">Metal-binding</keyword>
<evidence type="ECO:0000256" key="8">
    <source>
        <dbReference type="ARBA" id="ARBA00022723"/>
    </source>
</evidence>
<evidence type="ECO:0000256" key="18">
    <source>
        <dbReference type="SAM" id="Phobius"/>
    </source>
</evidence>
<evidence type="ECO:0000256" key="2">
    <source>
        <dbReference type="ARBA" id="ARBA00001913"/>
    </source>
</evidence>
<organism evidence="20 21">
    <name type="scientific">Owenia fusiformis</name>
    <name type="common">Polychaete worm</name>
    <dbReference type="NCBI Taxonomy" id="6347"/>
    <lineage>
        <taxon>Eukaryota</taxon>
        <taxon>Metazoa</taxon>
        <taxon>Spiralia</taxon>
        <taxon>Lophotrochozoa</taxon>
        <taxon>Annelida</taxon>
        <taxon>Polychaeta</taxon>
        <taxon>Sedentaria</taxon>
        <taxon>Canalipalpata</taxon>
        <taxon>Sabellida</taxon>
        <taxon>Oweniida</taxon>
        <taxon>Oweniidae</taxon>
        <taxon>Owenia</taxon>
    </lineage>
</organism>
<evidence type="ECO:0000256" key="10">
    <source>
        <dbReference type="ARBA" id="ARBA00022837"/>
    </source>
</evidence>
<dbReference type="PROSITE" id="PS00237">
    <property type="entry name" value="G_PROTEIN_RECEP_F1_1"/>
    <property type="match status" value="1"/>
</dbReference>
<dbReference type="GO" id="GO:0004930">
    <property type="term" value="F:G protein-coupled receptor activity"/>
    <property type="evidence" value="ECO:0007669"/>
    <property type="project" value="InterPro"/>
</dbReference>
<evidence type="ECO:0000256" key="7">
    <source>
        <dbReference type="ARBA" id="ARBA00022692"/>
    </source>
</evidence>
<feature type="compositionally biased region" description="Basic residues" evidence="17">
    <location>
        <begin position="340"/>
        <end position="357"/>
    </location>
</feature>
<evidence type="ECO:0000256" key="5">
    <source>
        <dbReference type="ARBA" id="ARBA00008061"/>
    </source>
</evidence>
<accession>A0A8S4NRU6</accession>
<dbReference type="InterPro" id="IPR000276">
    <property type="entry name" value="GPCR_Rhodpsn"/>
</dbReference>
<dbReference type="SMART" id="SM00632">
    <property type="entry name" value="Aamy_C"/>
    <property type="match status" value="1"/>
</dbReference>
<feature type="transmembrane region" description="Helical" evidence="18">
    <location>
        <begin position="20"/>
        <end position="48"/>
    </location>
</feature>
<comment type="subcellular location">
    <subcellularLocation>
        <location evidence="4">Membrane</location>
    </subcellularLocation>
</comment>
<dbReference type="GO" id="GO:0004556">
    <property type="term" value="F:alpha-amylase activity"/>
    <property type="evidence" value="ECO:0007669"/>
    <property type="project" value="UniProtKB-EC"/>
</dbReference>
<feature type="transmembrane region" description="Helical" evidence="18">
    <location>
        <begin position="88"/>
        <end position="119"/>
    </location>
</feature>
<dbReference type="Gene3D" id="3.20.20.80">
    <property type="entry name" value="Glycosidases"/>
    <property type="match status" value="1"/>
</dbReference>
<gene>
    <name evidence="20" type="ORF">OFUS_LOCUS10548</name>
</gene>
<dbReference type="EC" id="3.2.1.1" evidence="6"/>
<feature type="compositionally biased region" description="Polar residues" evidence="17">
    <location>
        <begin position="971"/>
        <end position="989"/>
    </location>
</feature>
<evidence type="ECO:0000256" key="13">
    <source>
        <dbReference type="ARBA" id="ARBA00023214"/>
    </source>
</evidence>
<dbReference type="PROSITE" id="PS50262">
    <property type="entry name" value="G_PROTEIN_RECEP_F1_2"/>
    <property type="match status" value="1"/>
</dbReference>
<comment type="similarity">
    <text evidence="5 16">Belongs to the glycosyl hydrolase 13 family.</text>
</comment>
<comment type="catalytic activity">
    <reaction evidence="1">
        <text>Endohydrolysis of (1-&gt;4)-alpha-D-glucosidic linkages in polysaccharides containing three or more (1-&gt;4)-alpha-linked D-glucose units.</text>
        <dbReference type="EC" id="3.2.1.1"/>
    </reaction>
</comment>
<dbReference type="Pfam" id="PF02806">
    <property type="entry name" value="Alpha-amylase_C"/>
    <property type="match status" value="1"/>
</dbReference>
<feature type="region of interest" description="Disordered" evidence="17">
    <location>
        <begin position="959"/>
        <end position="991"/>
    </location>
</feature>
<dbReference type="GO" id="GO:0005975">
    <property type="term" value="P:carbohydrate metabolic process"/>
    <property type="evidence" value="ECO:0007669"/>
    <property type="project" value="InterPro"/>
</dbReference>
<evidence type="ECO:0000256" key="12">
    <source>
        <dbReference type="ARBA" id="ARBA00023136"/>
    </source>
</evidence>
<evidence type="ECO:0000256" key="16">
    <source>
        <dbReference type="RuleBase" id="RU003615"/>
    </source>
</evidence>
<feature type="compositionally biased region" description="Low complexity" evidence="17">
    <location>
        <begin position="322"/>
        <end position="337"/>
    </location>
</feature>
<dbReference type="SUPFAM" id="SSF51011">
    <property type="entry name" value="Glycosyl hydrolase domain"/>
    <property type="match status" value="1"/>
</dbReference>
<dbReference type="Proteomes" id="UP000749559">
    <property type="component" value="Unassembled WGS sequence"/>
</dbReference>
<dbReference type="EMBL" id="CAIIXF020000005">
    <property type="protein sequence ID" value="CAH1784331.1"/>
    <property type="molecule type" value="Genomic_DNA"/>
</dbReference>
<feature type="compositionally biased region" description="Basic and acidic residues" evidence="17">
    <location>
        <begin position="369"/>
        <end position="380"/>
    </location>
</feature>
<dbReference type="InterPro" id="IPR006048">
    <property type="entry name" value="A-amylase/branching_C"/>
</dbReference>
<keyword evidence="12 18" id="KW-0472">Membrane</keyword>
<keyword evidence="14" id="KW-0119">Carbohydrate metabolism</keyword>
<keyword evidence="15" id="KW-0326">Glycosidase</keyword>
<dbReference type="InterPro" id="IPR006047">
    <property type="entry name" value="GH13_cat_dom"/>
</dbReference>
<feature type="transmembrane region" description="Helical" evidence="18">
    <location>
        <begin position="60"/>
        <end position="82"/>
    </location>
</feature>
<feature type="compositionally biased region" description="Low complexity" evidence="17">
    <location>
        <begin position="959"/>
        <end position="968"/>
    </location>
</feature>
<evidence type="ECO:0000256" key="17">
    <source>
        <dbReference type="SAM" id="MobiDB-lite"/>
    </source>
</evidence>
<keyword evidence="7 18" id="KW-0812">Transmembrane</keyword>
<evidence type="ECO:0000256" key="9">
    <source>
        <dbReference type="ARBA" id="ARBA00022801"/>
    </source>
</evidence>
<protein>
    <recommendedName>
        <fullName evidence="6">alpha-amylase</fullName>
        <ecNumber evidence="6">3.2.1.1</ecNumber>
    </recommendedName>
</protein>